<proteinExistence type="predicted"/>
<name>A0ACB7TBL3_HYAAI</name>
<comment type="caution">
    <text evidence="1">The sequence shown here is derived from an EMBL/GenBank/DDBJ whole genome shotgun (WGS) entry which is preliminary data.</text>
</comment>
<sequence length="82" mass="9058">MNERDTLHLVQEIVLSTVTYRPPYQKLYRGETKVIETLIRGAVKAAFGLPLSTPTARLGELGLHNISPVTETAYNAYAQGLT</sequence>
<organism evidence="1 2">
    <name type="scientific">Hyalomma asiaticum</name>
    <name type="common">Tick</name>
    <dbReference type="NCBI Taxonomy" id="266040"/>
    <lineage>
        <taxon>Eukaryota</taxon>
        <taxon>Metazoa</taxon>
        <taxon>Ecdysozoa</taxon>
        <taxon>Arthropoda</taxon>
        <taxon>Chelicerata</taxon>
        <taxon>Arachnida</taxon>
        <taxon>Acari</taxon>
        <taxon>Parasitiformes</taxon>
        <taxon>Ixodida</taxon>
        <taxon>Ixodoidea</taxon>
        <taxon>Ixodidae</taxon>
        <taxon>Hyalomminae</taxon>
        <taxon>Hyalomma</taxon>
    </lineage>
</organism>
<keyword evidence="2" id="KW-1185">Reference proteome</keyword>
<evidence type="ECO:0000313" key="2">
    <source>
        <dbReference type="Proteomes" id="UP000821845"/>
    </source>
</evidence>
<gene>
    <name evidence="1" type="ORF">HPB50_006201</name>
</gene>
<protein>
    <submittedName>
        <fullName evidence="1">Uncharacterized protein</fullName>
    </submittedName>
</protein>
<evidence type="ECO:0000313" key="1">
    <source>
        <dbReference type="EMBL" id="KAH6944912.1"/>
    </source>
</evidence>
<dbReference type="Proteomes" id="UP000821845">
    <property type="component" value="Chromosome 1"/>
</dbReference>
<reference evidence="1" key="1">
    <citation type="submission" date="2020-05" db="EMBL/GenBank/DDBJ databases">
        <title>Large-scale comparative analyses of tick genomes elucidate their genetic diversity and vector capacities.</title>
        <authorList>
            <person name="Jia N."/>
            <person name="Wang J."/>
            <person name="Shi W."/>
            <person name="Du L."/>
            <person name="Sun Y."/>
            <person name="Zhan W."/>
            <person name="Jiang J."/>
            <person name="Wang Q."/>
            <person name="Zhang B."/>
            <person name="Ji P."/>
            <person name="Sakyi L.B."/>
            <person name="Cui X."/>
            <person name="Yuan T."/>
            <person name="Jiang B."/>
            <person name="Yang W."/>
            <person name="Lam T.T.-Y."/>
            <person name="Chang Q."/>
            <person name="Ding S."/>
            <person name="Wang X."/>
            <person name="Zhu J."/>
            <person name="Ruan X."/>
            <person name="Zhao L."/>
            <person name="Wei J."/>
            <person name="Que T."/>
            <person name="Du C."/>
            <person name="Cheng J."/>
            <person name="Dai P."/>
            <person name="Han X."/>
            <person name="Huang E."/>
            <person name="Gao Y."/>
            <person name="Liu J."/>
            <person name="Shao H."/>
            <person name="Ye R."/>
            <person name="Li L."/>
            <person name="Wei W."/>
            <person name="Wang X."/>
            <person name="Wang C."/>
            <person name="Yang T."/>
            <person name="Huo Q."/>
            <person name="Li W."/>
            <person name="Guo W."/>
            <person name="Chen H."/>
            <person name="Zhou L."/>
            <person name="Ni X."/>
            <person name="Tian J."/>
            <person name="Zhou Y."/>
            <person name="Sheng Y."/>
            <person name="Liu T."/>
            <person name="Pan Y."/>
            <person name="Xia L."/>
            <person name="Li J."/>
            <person name="Zhao F."/>
            <person name="Cao W."/>
        </authorList>
    </citation>
    <scope>NUCLEOTIDE SEQUENCE</scope>
    <source>
        <strain evidence="1">Hyas-2018</strain>
    </source>
</reference>
<accession>A0ACB7TBL3</accession>
<dbReference type="EMBL" id="CM023481">
    <property type="protein sequence ID" value="KAH6944912.1"/>
    <property type="molecule type" value="Genomic_DNA"/>
</dbReference>